<dbReference type="GO" id="GO:0005886">
    <property type="term" value="C:plasma membrane"/>
    <property type="evidence" value="ECO:0007669"/>
    <property type="project" value="UniProtKB-SubCell"/>
</dbReference>
<dbReference type="CDD" id="cd06261">
    <property type="entry name" value="TM_PBP2"/>
    <property type="match status" value="1"/>
</dbReference>
<dbReference type="HOGENOM" id="CLU_036879_0_3_3"/>
<dbReference type="PANTHER" id="PTHR43163:SF6">
    <property type="entry name" value="DIPEPTIDE TRANSPORT SYSTEM PERMEASE PROTEIN DPPB-RELATED"/>
    <property type="match status" value="1"/>
</dbReference>
<reference evidence="10" key="1">
    <citation type="journal article" date="2007" name="PLoS Genet.">
        <title>Patterns and implications of gene gain and loss in the evolution of Prochlorococcus.</title>
        <authorList>
            <person name="Kettler G.C."/>
            <person name="Martiny A.C."/>
            <person name="Huang K."/>
            <person name="Zucker J."/>
            <person name="Coleman M.L."/>
            <person name="Rodrigue S."/>
            <person name="Chen F."/>
            <person name="Lapidus A."/>
            <person name="Ferriera S."/>
            <person name="Johnson J."/>
            <person name="Steglich C."/>
            <person name="Church G.M."/>
            <person name="Richardson P."/>
            <person name="Chisholm S.W."/>
        </authorList>
    </citation>
    <scope>NUCLEOTIDE SEQUENCE [LARGE SCALE GENOMIC DNA]</scope>
    <source>
        <strain evidence="10">NATL1A</strain>
    </source>
</reference>
<keyword evidence="3" id="KW-1003">Cell membrane</keyword>
<feature type="transmembrane region" description="Helical" evidence="7">
    <location>
        <begin position="42"/>
        <end position="63"/>
    </location>
</feature>
<dbReference type="PROSITE" id="PS50928">
    <property type="entry name" value="ABC_TM1"/>
    <property type="match status" value="1"/>
</dbReference>
<dbReference type="Proteomes" id="UP000002592">
    <property type="component" value="Chromosome"/>
</dbReference>
<keyword evidence="6 7" id="KW-0472">Membrane</keyword>
<evidence type="ECO:0000313" key="10">
    <source>
        <dbReference type="Proteomes" id="UP000002592"/>
    </source>
</evidence>
<proteinExistence type="inferred from homology"/>
<protein>
    <submittedName>
        <fullName evidence="9">Putative ABC transporter, oligopeptides</fullName>
    </submittedName>
</protein>
<name>A2C3N6_PROM1</name>
<keyword evidence="2 7" id="KW-0813">Transport</keyword>
<evidence type="ECO:0000259" key="8">
    <source>
        <dbReference type="PROSITE" id="PS50928"/>
    </source>
</evidence>
<gene>
    <name evidence="9" type="primary">dppB</name>
    <name evidence="9" type="ordered locus">NATL1_15391</name>
</gene>
<organism evidence="9 10">
    <name type="scientific">Prochlorococcus marinus (strain NATL1A)</name>
    <dbReference type="NCBI Taxonomy" id="167555"/>
    <lineage>
        <taxon>Bacteria</taxon>
        <taxon>Bacillati</taxon>
        <taxon>Cyanobacteriota</taxon>
        <taxon>Cyanophyceae</taxon>
        <taxon>Synechococcales</taxon>
        <taxon>Prochlorococcaceae</taxon>
        <taxon>Prochlorococcus</taxon>
    </lineage>
</organism>
<evidence type="ECO:0000256" key="6">
    <source>
        <dbReference type="ARBA" id="ARBA00023136"/>
    </source>
</evidence>
<dbReference type="InterPro" id="IPR000515">
    <property type="entry name" value="MetI-like"/>
</dbReference>
<feature type="transmembrane region" description="Helical" evidence="7">
    <location>
        <begin position="289"/>
        <end position="315"/>
    </location>
</feature>
<dbReference type="eggNOG" id="COG0601">
    <property type="taxonomic scope" value="Bacteria"/>
</dbReference>
<sequence>MVSKRYKPTRIFKRWINYPEKLRERLVLSTKKALFKYILSRLTLLPIMLWIISSLVFILLRIAPGDPVDAILGTRANEFARESLRIKLGLDKPLINQYIEYLNQLIHGNLGISLNTQEPVKVIISKALPASLELAIFSILIASFVGYLIGFLGAVKPESKIDFSGRIFGIGTYALPPFWAAMLIQIIFAVFLGWLPIGGRLPPGAIPPPPITGFLLLDSILDKNVEIIFSSIQHLILPSVTLGILLSGIFSRALRLNLEEVLKKDYIEAAKSRGINNSRVLVKHALPNTLLPILTITGLTVSSLVGGALLIEITFSWPGIALGLQEAINQRDYPVVQGIVVVISSLVVMISVCIDIAIAYIDPRVSY</sequence>
<accession>A2C3N6</accession>
<evidence type="ECO:0000256" key="1">
    <source>
        <dbReference type="ARBA" id="ARBA00004651"/>
    </source>
</evidence>
<evidence type="ECO:0000256" key="7">
    <source>
        <dbReference type="RuleBase" id="RU363032"/>
    </source>
</evidence>
<feature type="transmembrane region" description="Helical" evidence="7">
    <location>
        <begin position="134"/>
        <end position="155"/>
    </location>
</feature>
<dbReference type="Pfam" id="PF00528">
    <property type="entry name" value="BPD_transp_1"/>
    <property type="match status" value="1"/>
</dbReference>
<dbReference type="SUPFAM" id="SSF161098">
    <property type="entry name" value="MetI-like"/>
    <property type="match status" value="1"/>
</dbReference>
<evidence type="ECO:0000256" key="5">
    <source>
        <dbReference type="ARBA" id="ARBA00022989"/>
    </source>
</evidence>
<dbReference type="Gene3D" id="1.10.3720.10">
    <property type="entry name" value="MetI-like"/>
    <property type="match status" value="1"/>
</dbReference>
<comment type="similarity">
    <text evidence="7">Belongs to the binding-protein-dependent transport system permease family.</text>
</comment>
<dbReference type="InterPro" id="IPR035906">
    <property type="entry name" value="MetI-like_sf"/>
</dbReference>
<dbReference type="AlphaFoldDB" id="A2C3N6"/>
<dbReference type="KEGG" id="pme:NATL1_15391"/>
<dbReference type="EMBL" id="CP000553">
    <property type="protein sequence ID" value="ABM76096.1"/>
    <property type="molecule type" value="Genomic_DNA"/>
</dbReference>
<feature type="domain" description="ABC transmembrane type-1" evidence="8">
    <location>
        <begin position="128"/>
        <end position="358"/>
    </location>
</feature>
<comment type="subcellular location">
    <subcellularLocation>
        <location evidence="1 7">Cell membrane</location>
        <topology evidence="1 7">Multi-pass membrane protein</topology>
    </subcellularLocation>
</comment>
<feature type="transmembrane region" description="Helical" evidence="7">
    <location>
        <begin position="167"/>
        <end position="195"/>
    </location>
</feature>
<evidence type="ECO:0000256" key="2">
    <source>
        <dbReference type="ARBA" id="ARBA00022448"/>
    </source>
</evidence>
<dbReference type="PANTHER" id="PTHR43163">
    <property type="entry name" value="DIPEPTIDE TRANSPORT SYSTEM PERMEASE PROTEIN DPPB-RELATED"/>
    <property type="match status" value="1"/>
</dbReference>
<feature type="transmembrane region" description="Helical" evidence="7">
    <location>
        <begin position="335"/>
        <end position="361"/>
    </location>
</feature>
<evidence type="ECO:0000313" key="9">
    <source>
        <dbReference type="EMBL" id="ABM76096.1"/>
    </source>
</evidence>
<keyword evidence="4 7" id="KW-0812">Transmembrane</keyword>
<dbReference type="GO" id="GO:0055085">
    <property type="term" value="P:transmembrane transport"/>
    <property type="evidence" value="ECO:0007669"/>
    <property type="project" value="InterPro"/>
</dbReference>
<evidence type="ECO:0000256" key="3">
    <source>
        <dbReference type="ARBA" id="ARBA00022475"/>
    </source>
</evidence>
<keyword evidence="5 7" id="KW-1133">Transmembrane helix</keyword>
<dbReference type="InterPro" id="IPR045621">
    <property type="entry name" value="BPD_transp_1_N"/>
</dbReference>
<dbReference type="Pfam" id="PF19300">
    <property type="entry name" value="BPD_transp_1_N"/>
    <property type="match status" value="1"/>
</dbReference>
<evidence type="ECO:0000256" key="4">
    <source>
        <dbReference type="ARBA" id="ARBA00022692"/>
    </source>
</evidence>
<feature type="transmembrane region" description="Helical" evidence="7">
    <location>
        <begin position="235"/>
        <end position="254"/>
    </location>
</feature>